<name>A0ABP7L0X5_9MICO</name>
<accession>A0ABP7L0X5</accession>
<feature type="domain" description="DUF7715" evidence="1">
    <location>
        <begin position="1"/>
        <end position="128"/>
    </location>
</feature>
<keyword evidence="3" id="KW-1185">Reference proteome</keyword>
<evidence type="ECO:0000313" key="3">
    <source>
        <dbReference type="Proteomes" id="UP001501803"/>
    </source>
</evidence>
<evidence type="ECO:0000313" key="2">
    <source>
        <dbReference type="EMBL" id="GAA3890626.1"/>
    </source>
</evidence>
<sequence length="142" mass="15931">MKVLVATGLTQGERPDDFNNCVDGELVWMREACPEGRSKQRKRCVCRRAFLGMSSLKDTTTVLVRDVPGLTRNEFDMALRACFGAAGWCSCCTTQSVEEFVEEVLLPARLFPEGAVLERRRDGLWLRAQLEIASLSEPDPTF</sequence>
<dbReference type="Proteomes" id="UP001501803">
    <property type="component" value="Unassembled WGS sequence"/>
</dbReference>
<gene>
    <name evidence="2" type="ORF">GCM10022381_35680</name>
</gene>
<protein>
    <recommendedName>
        <fullName evidence="1">DUF7715 domain-containing protein</fullName>
    </recommendedName>
</protein>
<proteinExistence type="predicted"/>
<organism evidence="2 3">
    <name type="scientific">Leifsonia kafniensis</name>
    <dbReference type="NCBI Taxonomy" id="475957"/>
    <lineage>
        <taxon>Bacteria</taxon>
        <taxon>Bacillati</taxon>
        <taxon>Actinomycetota</taxon>
        <taxon>Actinomycetes</taxon>
        <taxon>Micrococcales</taxon>
        <taxon>Microbacteriaceae</taxon>
        <taxon>Leifsonia</taxon>
    </lineage>
</organism>
<comment type="caution">
    <text evidence="2">The sequence shown here is derived from an EMBL/GenBank/DDBJ whole genome shotgun (WGS) entry which is preliminary data.</text>
</comment>
<evidence type="ECO:0000259" key="1">
    <source>
        <dbReference type="Pfam" id="PF24831"/>
    </source>
</evidence>
<dbReference type="EMBL" id="BAABCN010000014">
    <property type="protein sequence ID" value="GAA3890626.1"/>
    <property type="molecule type" value="Genomic_DNA"/>
</dbReference>
<reference evidence="3" key="1">
    <citation type="journal article" date="2019" name="Int. J. Syst. Evol. Microbiol.">
        <title>The Global Catalogue of Microorganisms (GCM) 10K type strain sequencing project: providing services to taxonomists for standard genome sequencing and annotation.</title>
        <authorList>
            <consortium name="The Broad Institute Genomics Platform"/>
            <consortium name="The Broad Institute Genome Sequencing Center for Infectious Disease"/>
            <person name="Wu L."/>
            <person name="Ma J."/>
        </authorList>
    </citation>
    <scope>NUCLEOTIDE SEQUENCE [LARGE SCALE GENOMIC DNA]</scope>
    <source>
        <strain evidence="3">JCM 17021</strain>
    </source>
</reference>
<dbReference type="Pfam" id="PF24831">
    <property type="entry name" value="DUF7715"/>
    <property type="match status" value="1"/>
</dbReference>
<dbReference type="InterPro" id="IPR056132">
    <property type="entry name" value="DUF7715"/>
</dbReference>